<protein>
    <submittedName>
        <fullName evidence="1">Uncharacterized protein</fullName>
    </submittedName>
</protein>
<proteinExistence type="predicted"/>
<organism evidence="1 2">
    <name type="scientific">Catharanthus roseus</name>
    <name type="common">Madagascar periwinkle</name>
    <name type="synonym">Vinca rosea</name>
    <dbReference type="NCBI Taxonomy" id="4058"/>
    <lineage>
        <taxon>Eukaryota</taxon>
        <taxon>Viridiplantae</taxon>
        <taxon>Streptophyta</taxon>
        <taxon>Embryophyta</taxon>
        <taxon>Tracheophyta</taxon>
        <taxon>Spermatophyta</taxon>
        <taxon>Magnoliopsida</taxon>
        <taxon>eudicotyledons</taxon>
        <taxon>Gunneridae</taxon>
        <taxon>Pentapetalae</taxon>
        <taxon>asterids</taxon>
        <taxon>lamiids</taxon>
        <taxon>Gentianales</taxon>
        <taxon>Apocynaceae</taxon>
        <taxon>Rauvolfioideae</taxon>
        <taxon>Vinceae</taxon>
        <taxon>Catharanthinae</taxon>
        <taxon>Catharanthus</taxon>
    </lineage>
</organism>
<comment type="caution">
    <text evidence="1">The sequence shown here is derived from an EMBL/GenBank/DDBJ whole genome shotgun (WGS) entry which is preliminary data.</text>
</comment>
<gene>
    <name evidence="1" type="ORF">M9H77_30257</name>
</gene>
<sequence length="637" mass="70794">MFKFGGGEDYEKKPIEIRAVEALGCGFDFASDFRLKFVKRCPGGGRLVVLDSKNKRDIVIPVAAGAAGGVANSGVGVVIPNVSENIKCDKGDHIRFKSDVLEFNRMSELLNQKSSVQGKVPSGYLNAIFDLTGAWLTDAADSKHLAFDGYFISLYHLHLTASPLVLQDHVKKSVPSHWDPALLSRFIQTYGTHIVVGMAVGGQDLICVKQKPSSTIPPSELKGYLEDLGDILFSDGMSPLQDRKTRDNKKKVPEVFNRMLQSHTMQFTSITETSNKDGLTLIWSKRGGDVFAQSHAKWLQTVAMNPEAILFKLVPITSLLTGIPGSGYLSHAINLYLRYKPALEDLQYFMEFQVPRQWAPLYCELPLRHQRRKASCPQLQFSFFGPKIHVSPSQVSSSQKPVVGLRLYLEGQKCNRLAIHVQHLSSLPNIMTFTSADQTVPKPCQWRGSDDYDLLDQFLEPVRWRRFSNVCCSVVKHDPSWIQGEGSGVFVVTGAQLISRGKWPRTVLHLRLLYTHLPNCSIRKTEWAAAPEASRKSSFLNNLSTTFTFTQRTVNDAPKPLPNALNSGVYPDGPPVPVRSTKLLKYVDATEIARGPYDTPGHWLVTAAKLVIDGGKIGLHVKFALLDYSPESDLLCK</sequence>
<reference evidence="2" key="1">
    <citation type="journal article" date="2023" name="Nat. Plants">
        <title>Single-cell RNA sequencing provides a high-resolution roadmap for understanding the multicellular compartmentation of specialized metabolism.</title>
        <authorList>
            <person name="Sun S."/>
            <person name="Shen X."/>
            <person name="Li Y."/>
            <person name="Li Y."/>
            <person name="Wang S."/>
            <person name="Li R."/>
            <person name="Zhang H."/>
            <person name="Shen G."/>
            <person name="Guo B."/>
            <person name="Wei J."/>
            <person name="Xu J."/>
            <person name="St-Pierre B."/>
            <person name="Chen S."/>
            <person name="Sun C."/>
        </authorList>
    </citation>
    <scope>NUCLEOTIDE SEQUENCE [LARGE SCALE GENOMIC DNA]</scope>
</reference>
<evidence type="ECO:0000313" key="1">
    <source>
        <dbReference type="EMBL" id="KAI5653070.1"/>
    </source>
</evidence>
<dbReference type="EMBL" id="CM044707">
    <property type="protein sequence ID" value="KAI5653070.1"/>
    <property type="molecule type" value="Genomic_DNA"/>
</dbReference>
<name>A0ACB9ZXR7_CATRO</name>
<dbReference type="Proteomes" id="UP001060085">
    <property type="component" value="Linkage Group LG07"/>
</dbReference>
<evidence type="ECO:0000313" key="2">
    <source>
        <dbReference type="Proteomes" id="UP001060085"/>
    </source>
</evidence>
<accession>A0ACB9ZXR7</accession>
<keyword evidence="2" id="KW-1185">Reference proteome</keyword>